<keyword evidence="3" id="KW-0808">Transferase</keyword>
<evidence type="ECO:0000256" key="1">
    <source>
        <dbReference type="ARBA" id="ARBA00006739"/>
    </source>
</evidence>
<name>A0A1D9LJT1_9NEIS</name>
<proteinExistence type="inferred from homology"/>
<dbReference type="PANTHER" id="PTHR43685:SF5">
    <property type="entry name" value="GLYCOSYLTRANSFERASE EPSE-RELATED"/>
    <property type="match status" value="1"/>
</dbReference>
<keyword evidence="2" id="KW-0328">Glycosyltransferase</keyword>
<evidence type="ECO:0000256" key="2">
    <source>
        <dbReference type="ARBA" id="ARBA00022676"/>
    </source>
</evidence>
<feature type="domain" description="Glycosyltransferase 2-like" evidence="4">
    <location>
        <begin position="6"/>
        <end position="156"/>
    </location>
</feature>
<reference evidence="5 6" key="1">
    <citation type="submission" date="2016-10" db="EMBL/GenBank/DDBJ databases">
        <title>Chromobacterium muskegensis sp. nov., an insecticidal bacterium isolated from Sphagnum bogs.</title>
        <authorList>
            <person name="Sparks M.E."/>
            <person name="Blackburn M.B."/>
            <person name="Gundersen-Rindal D.E."/>
            <person name="Mitchell A."/>
            <person name="Farrar R."/>
            <person name="Kuhar D."/>
        </authorList>
    </citation>
    <scope>NUCLEOTIDE SEQUENCE [LARGE SCALE GENOMIC DNA]</scope>
    <source>
        <strain evidence="5 6">21-1</strain>
    </source>
</reference>
<evidence type="ECO:0000313" key="6">
    <source>
        <dbReference type="Proteomes" id="UP000178776"/>
    </source>
</evidence>
<dbReference type="InterPro" id="IPR050834">
    <property type="entry name" value="Glycosyltransf_2"/>
</dbReference>
<dbReference type="PANTHER" id="PTHR43685">
    <property type="entry name" value="GLYCOSYLTRANSFERASE"/>
    <property type="match status" value="1"/>
</dbReference>
<accession>A0A1D9LJT1</accession>
<dbReference type="InterPro" id="IPR029044">
    <property type="entry name" value="Nucleotide-diphossugar_trans"/>
</dbReference>
<dbReference type="Proteomes" id="UP000178776">
    <property type="component" value="Chromosome"/>
</dbReference>
<organism evidence="5 6">
    <name type="scientific">Chromobacterium vaccinii</name>
    <dbReference type="NCBI Taxonomy" id="1108595"/>
    <lineage>
        <taxon>Bacteria</taxon>
        <taxon>Pseudomonadati</taxon>
        <taxon>Pseudomonadota</taxon>
        <taxon>Betaproteobacteria</taxon>
        <taxon>Neisseriales</taxon>
        <taxon>Chromobacteriaceae</taxon>
        <taxon>Chromobacterium</taxon>
    </lineage>
</organism>
<dbReference type="Pfam" id="PF00535">
    <property type="entry name" value="Glycos_transf_2"/>
    <property type="match status" value="1"/>
</dbReference>
<dbReference type="AlphaFoldDB" id="A0A1D9LJT1"/>
<sequence>MLSMLMSVYGKDNPDHFQVALESIVKQTVLPSEIILIADGPLTDALDSIIEEFSKKLPIFCHRLSQNQGLAVALNYGLELATQPWIMRFDSDDYCHPDRVKEQIETIVSNQFDIFGSQIAEFEWDPIKPTYCRRVPSSHEQICKFARKRNPFNHMTVCYKRSLAIESGGYPLIPLMEDYALWALMLARDARAYNSPSILVHARVGNGMTKRRGGLKYVRSEIALQKHLHIVSSKNLLHCLCDGIARSFVFLSPDFLRKIVYRLILRRKL</sequence>
<dbReference type="SUPFAM" id="SSF53448">
    <property type="entry name" value="Nucleotide-diphospho-sugar transferases"/>
    <property type="match status" value="1"/>
</dbReference>
<gene>
    <name evidence="5" type="ORF">BKX93_17365</name>
</gene>
<dbReference type="InterPro" id="IPR001173">
    <property type="entry name" value="Glyco_trans_2-like"/>
</dbReference>
<dbReference type="EMBL" id="CP017707">
    <property type="protein sequence ID" value="AOZ51590.1"/>
    <property type="molecule type" value="Genomic_DNA"/>
</dbReference>
<dbReference type="STRING" id="1108595.BKX93_17365"/>
<dbReference type="GeneID" id="68842977"/>
<dbReference type="GO" id="GO:0016757">
    <property type="term" value="F:glycosyltransferase activity"/>
    <property type="evidence" value="ECO:0007669"/>
    <property type="project" value="UniProtKB-KW"/>
</dbReference>
<evidence type="ECO:0000313" key="5">
    <source>
        <dbReference type="EMBL" id="AOZ51590.1"/>
    </source>
</evidence>
<protein>
    <recommendedName>
        <fullName evidence="4">Glycosyltransferase 2-like domain-containing protein</fullName>
    </recommendedName>
</protein>
<evidence type="ECO:0000256" key="3">
    <source>
        <dbReference type="ARBA" id="ARBA00022679"/>
    </source>
</evidence>
<comment type="similarity">
    <text evidence="1">Belongs to the glycosyltransferase 2 family.</text>
</comment>
<dbReference type="Gene3D" id="3.90.550.10">
    <property type="entry name" value="Spore Coat Polysaccharide Biosynthesis Protein SpsA, Chain A"/>
    <property type="match status" value="1"/>
</dbReference>
<dbReference type="RefSeq" id="WP_070980722.1">
    <property type="nucleotide sequence ID" value="NZ_CP017707.1"/>
</dbReference>
<dbReference type="KEGG" id="cvc:BKX93_17365"/>
<evidence type="ECO:0000259" key="4">
    <source>
        <dbReference type="Pfam" id="PF00535"/>
    </source>
</evidence>